<name>A0A345GU01_9CAUD</name>
<accession>A0A345GU01</accession>
<dbReference type="SUPFAM" id="SSF52402">
    <property type="entry name" value="Adenine nucleotide alpha hydrolases-like"/>
    <property type="match status" value="1"/>
</dbReference>
<sequence>MQKIISNHKKIALQLSGGKDSLACLYIMRPYWDRLTVYWLNTGAAFPETVEQMKAIREMVPHFVEIGGRQPEVIEEFGLPSDIVPVNSTPVGVTAAGAGRALIQDRYSCCLRSLMIPMHERMMQDGVTLIIRGQKDSDRLKAPINSGDVVDGIQYLLPIETWDDDDVLSYLNGQGATLPRFYETLRASPDCISCSAYWEEGRAAYLKQHHPREHVIYLARLDAINVAVNEHIAAFNHEVNA</sequence>
<protein>
    <submittedName>
        <fullName evidence="1">PAPS reductase-like protein</fullName>
    </submittedName>
</protein>
<evidence type="ECO:0000313" key="2">
    <source>
        <dbReference type="Proteomes" id="UP000259464"/>
    </source>
</evidence>
<reference evidence="1 2" key="1">
    <citation type="submission" date="2018-07" db="EMBL/GenBank/DDBJ databases">
        <title>Complete sequence of phage GP4.</title>
        <authorList>
            <person name="Wang R."/>
            <person name="Tong Y."/>
            <person name="Liu H."/>
        </authorList>
    </citation>
    <scope>NUCLEOTIDE SEQUENCE [LARGE SCALE GENOMIC DNA]</scope>
</reference>
<dbReference type="KEGG" id="vg:65067730"/>
<dbReference type="EMBL" id="MH638294">
    <property type="protein sequence ID" value="AXG67765.1"/>
    <property type="molecule type" value="Genomic_DNA"/>
</dbReference>
<organism evidence="1 2">
    <name type="scientific">Ralstonia phage GP4</name>
    <dbReference type="NCBI Taxonomy" id="2282904"/>
    <lineage>
        <taxon>Viruses</taxon>
        <taxon>Duplodnaviria</taxon>
        <taxon>Heunggongvirae</taxon>
        <taxon>Uroviricota</taxon>
        <taxon>Caudoviricetes</taxon>
        <taxon>Gervaisevirus</taxon>
        <taxon>Gervaisevirus GP4</taxon>
    </lineage>
</organism>
<dbReference type="GeneID" id="65067730"/>
<dbReference type="InterPro" id="IPR014729">
    <property type="entry name" value="Rossmann-like_a/b/a_fold"/>
</dbReference>
<evidence type="ECO:0000313" key="1">
    <source>
        <dbReference type="EMBL" id="AXG67765.1"/>
    </source>
</evidence>
<dbReference type="Gene3D" id="3.40.50.620">
    <property type="entry name" value="HUPs"/>
    <property type="match status" value="1"/>
</dbReference>
<dbReference type="RefSeq" id="YP_010078802.1">
    <property type="nucleotide sequence ID" value="NC_054964.1"/>
</dbReference>
<proteinExistence type="predicted"/>
<keyword evidence="2" id="KW-1185">Reference proteome</keyword>
<dbReference type="Proteomes" id="UP000259464">
    <property type="component" value="Segment"/>
</dbReference>